<proteinExistence type="inferred from homology"/>
<dbReference type="InterPro" id="IPR051468">
    <property type="entry name" value="Fungal_SecMetab_SDRs"/>
</dbReference>
<accession>A0A8H7MAP8</accession>
<dbReference type="EMBL" id="MDYX01000024">
    <property type="protein sequence ID" value="KAF9629196.1"/>
    <property type="molecule type" value="Genomic_DNA"/>
</dbReference>
<evidence type="ECO:0000313" key="3">
    <source>
        <dbReference type="EMBL" id="KAF9629196.1"/>
    </source>
</evidence>
<dbReference type="InterPro" id="IPR002347">
    <property type="entry name" value="SDR_fam"/>
</dbReference>
<dbReference type="Proteomes" id="UP000627934">
    <property type="component" value="Unassembled WGS sequence"/>
</dbReference>
<dbReference type="PRINTS" id="PR00080">
    <property type="entry name" value="SDRFAMILY"/>
</dbReference>
<gene>
    <name evidence="3" type="ORF">BFW01_g10399</name>
</gene>
<protein>
    <submittedName>
        <fullName evidence="3">Short-chain dehydrogenase/reductase SDR</fullName>
    </submittedName>
</protein>
<dbReference type="PRINTS" id="PR00081">
    <property type="entry name" value="GDHRDH"/>
</dbReference>
<comment type="similarity">
    <text evidence="1 2">Belongs to the short-chain dehydrogenases/reductases (SDR) family.</text>
</comment>
<comment type="caution">
    <text evidence="3">The sequence shown here is derived from an EMBL/GenBank/DDBJ whole genome shotgun (WGS) entry which is preliminary data.</text>
</comment>
<dbReference type="PANTHER" id="PTHR43544:SF36">
    <property type="entry name" value="CHAIN OXIDOREDUCTASE (CSGA), PUTATIVE (AFU_ORTHOLOGUE AFUA_4G00910)-RELATED"/>
    <property type="match status" value="1"/>
</dbReference>
<dbReference type="Gene3D" id="3.40.50.720">
    <property type="entry name" value="NAD(P)-binding Rossmann-like Domain"/>
    <property type="match status" value="1"/>
</dbReference>
<dbReference type="PANTHER" id="PTHR43544">
    <property type="entry name" value="SHORT-CHAIN DEHYDROGENASE/REDUCTASE"/>
    <property type="match status" value="1"/>
</dbReference>
<dbReference type="GO" id="GO:0016491">
    <property type="term" value="F:oxidoreductase activity"/>
    <property type="evidence" value="ECO:0007669"/>
    <property type="project" value="TreeGrafter"/>
</dbReference>
<dbReference type="SUPFAM" id="SSF51735">
    <property type="entry name" value="NAD(P)-binding Rossmann-fold domains"/>
    <property type="match status" value="1"/>
</dbReference>
<name>A0A8H7MAP8_9PEZI</name>
<evidence type="ECO:0000313" key="4">
    <source>
        <dbReference type="Proteomes" id="UP000627934"/>
    </source>
</evidence>
<dbReference type="GO" id="GO:0005737">
    <property type="term" value="C:cytoplasm"/>
    <property type="evidence" value="ECO:0007669"/>
    <property type="project" value="TreeGrafter"/>
</dbReference>
<evidence type="ECO:0000256" key="2">
    <source>
        <dbReference type="RuleBase" id="RU000363"/>
    </source>
</evidence>
<organism evidence="3 4">
    <name type="scientific">Lasiodiplodia theobromae</name>
    <dbReference type="NCBI Taxonomy" id="45133"/>
    <lineage>
        <taxon>Eukaryota</taxon>
        <taxon>Fungi</taxon>
        <taxon>Dikarya</taxon>
        <taxon>Ascomycota</taxon>
        <taxon>Pezizomycotina</taxon>
        <taxon>Dothideomycetes</taxon>
        <taxon>Dothideomycetes incertae sedis</taxon>
        <taxon>Botryosphaeriales</taxon>
        <taxon>Botryosphaeriaceae</taxon>
        <taxon>Lasiodiplodia</taxon>
    </lineage>
</organism>
<sequence>MASYLITGSSRGIGFAVASFLAAKPATEISKVFASARSESDGLKELIAKSDGRVEYVQLDVTSPESAKKAAGQVEQSLNGKGLDVLINNAGAMVFTPGGIQTMSDLDDTFKINVTGVHNVTSAFIPLLEKGNLKKVINISTTLGSMAMAKNYAQMPVPSYKITKAALNMLTVQYALDFAEKGFTFVAVSPGWINTDMGGSGADLTIEQGTKAVTDVIFRVGKEDSGKFLNVSVPGWENATGLNRYDGGNPPW</sequence>
<evidence type="ECO:0000256" key="1">
    <source>
        <dbReference type="ARBA" id="ARBA00006484"/>
    </source>
</evidence>
<dbReference type="Pfam" id="PF00106">
    <property type="entry name" value="adh_short"/>
    <property type="match status" value="1"/>
</dbReference>
<reference evidence="3" key="1">
    <citation type="submission" date="2016-08" db="EMBL/GenBank/DDBJ databases">
        <authorList>
            <person name="Yan J."/>
        </authorList>
    </citation>
    <scope>NUCLEOTIDE SEQUENCE</scope>
    <source>
        <strain evidence="3">CSS-01s</strain>
    </source>
</reference>
<reference evidence="3" key="2">
    <citation type="journal article" date="2018" name="DNA Res.">
        <title>Comparative genome and transcriptome analyses reveal adaptations to opportunistic infections in woody plant degrading pathogens of Botryosphaeriaceae.</title>
        <authorList>
            <person name="Yan J.Y."/>
            <person name="Zhao W.S."/>
            <person name="Chen Z."/>
            <person name="Xing Q.K."/>
            <person name="Zhang W."/>
            <person name="Chethana K.W.T."/>
            <person name="Xue M.F."/>
            <person name="Xu J.P."/>
            <person name="Phillips A.J.L."/>
            <person name="Wang Y."/>
            <person name="Liu J.H."/>
            <person name="Liu M."/>
            <person name="Zhou Y."/>
            <person name="Jayawardena R.S."/>
            <person name="Manawasinghe I.S."/>
            <person name="Huang J.B."/>
            <person name="Qiao G.H."/>
            <person name="Fu C.Y."/>
            <person name="Guo F.F."/>
            <person name="Dissanayake A.J."/>
            <person name="Peng Y.L."/>
            <person name="Hyde K.D."/>
            <person name="Li X.H."/>
        </authorList>
    </citation>
    <scope>NUCLEOTIDE SEQUENCE</scope>
    <source>
        <strain evidence="3">CSS-01s</strain>
    </source>
</reference>
<dbReference type="InterPro" id="IPR036291">
    <property type="entry name" value="NAD(P)-bd_dom_sf"/>
</dbReference>
<dbReference type="CDD" id="cd05325">
    <property type="entry name" value="carb_red_sniffer_like_SDR_c"/>
    <property type="match status" value="1"/>
</dbReference>
<dbReference type="AlphaFoldDB" id="A0A8H7MAP8"/>